<comment type="function">
    <text evidence="10">Catalyzes the transfer of pyrophosphate from adenosine triphosphate (ATP) to 6-hydroxymethyl-7,8-dihydropterin, an enzymatic step in folate biosynthesis pathway.</text>
</comment>
<dbReference type="eggNOG" id="COG0801">
    <property type="taxonomic scope" value="Bacteria"/>
</dbReference>
<dbReference type="GO" id="GO:0046654">
    <property type="term" value="P:tetrahydrofolate biosynthetic process"/>
    <property type="evidence" value="ECO:0007669"/>
    <property type="project" value="UniProtKB-UniPathway"/>
</dbReference>
<keyword evidence="7 14" id="KW-0418">Kinase</keyword>
<dbReference type="InterPro" id="IPR000550">
    <property type="entry name" value="Hppk"/>
</dbReference>
<evidence type="ECO:0000256" key="7">
    <source>
        <dbReference type="ARBA" id="ARBA00022777"/>
    </source>
</evidence>
<evidence type="ECO:0000256" key="3">
    <source>
        <dbReference type="ARBA" id="ARBA00013253"/>
    </source>
</evidence>
<sequence>MYTAIIAFGSNLENPTQQVLQAAQRVAQQPEIIQFILSPLYRTTPVGYTDQPDFINAVAQVQTNVSPATLLVLLQNIENEFGRVRTFRNAPRTLDLDIIDFNHENIQTDTLELPHPRAHLRSFVMQPLAQIAPNYAIGTHGTATELAEQLGNDGIEIVVIK</sequence>
<dbReference type="GO" id="GO:0046656">
    <property type="term" value="P:folic acid biosynthetic process"/>
    <property type="evidence" value="ECO:0007669"/>
    <property type="project" value="UniProtKB-KW"/>
</dbReference>
<dbReference type="EC" id="2.7.6.3" evidence="3"/>
<gene>
    <name evidence="14" type="ORF">HMPREF9021_00341</name>
</gene>
<evidence type="ECO:0000259" key="13">
    <source>
        <dbReference type="PROSITE" id="PS00794"/>
    </source>
</evidence>
<dbReference type="Proteomes" id="UP000017813">
    <property type="component" value="Unassembled WGS sequence"/>
</dbReference>
<evidence type="ECO:0000256" key="11">
    <source>
        <dbReference type="ARBA" id="ARBA00029766"/>
    </source>
</evidence>
<dbReference type="GO" id="GO:0016301">
    <property type="term" value="F:kinase activity"/>
    <property type="evidence" value="ECO:0007669"/>
    <property type="project" value="UniProtKB-KW"/>
</dbReference>
<keyword evidence="8" id="KW-0067">ATP-binding</keyword>
<dbReference type="UniPathway" id="UPA00077">
    <property type="reaction ID" value="UER00155"/>
</dbReference>
<feature type="domain" description="7,8-dihydro-6-hydroxymethylpterin-pyrophosphokinase" evidence="13">
    <location>
        <begin position="88"/>
        <end position="99"/>
    </location>
</feature>
<dbReference type="Gene3D" id="3.30.70.560">
    <property type="entry name" value="7,8-Dihydro-6-hydroxymethylpterin-pyrophosphokinase HPPK"/>
    <property type="match status" value="1"/>
</dbReference>
<evidence type="ECO:0000313" key="14">
    <source>
        <dbReference type="EMBL" id="EFG31938.1"/>
    </source>
</evidence>
<dbReference type="KEGG" id="smur:BWP33_00890"/>
<evidence type="ECO:0000256" key="10">
    <source>
        <dbReference type="ARBA" id="ARBA00029409"/>
    </source>
</evidence>
<comment type="similarity">
    <text evidence="2">Belongs to the HPPK family.</text>
</comment>
<dbReference type="SUPFAM" id="SSF55083">
    <property type="entry name" value="6-hydroxymethyl-7,8-dihydropterin pyrophosphokinase, HPPK"/>
    <property type="match status" value="1"/>
</dbReference>
<dbReference type="EMBL" id="ADCY02000006">
    <property type="protein sequence ID" value="EFG31938.1"/>
    <property type="molecule type" value="Genomic_DNA"/>
</dbReference>
<accession>V9HE28</accession>
<dbReference type="AlphaFoldDB" id="V9HE28"/>
<dbReference type="PROSITE" id="PS00794">
    <property type="entry name" value="HPPK"/>
    <property type="match status" value="1"/>
</dbReference>
<reference evidence="14 15" key="2">
    <citation type="submission" date="2011-10" db="EMBL/GenBank/DDBJ databases">
        <title>The Genome Sequence of Simonsiella muelleri ATCC 29453.</title>
        <authorList>
            <consortium name="The Broad Institute Genome Sequencing Platform"/>
            <consortium name="The Broad Institute Genome Sequencing Center for Infectious Disease"/>
            <person name="Earl A."/>
            <person name="Ward D."/>
            <person name="Feldgarden M."/>
            <person name="Gevers D."/>
            <person name="Izard J."/>
            <person name="Baranova O.V."/>
            <person name="Blanton J.M."/>
            <person name="Tanner A.C."/>
            <person name="Dewhirst F."/>
            <person name="Young S.K."/>
            <person name="Zeng Q."/>
            <person name="Gargeya S."/>
            <person name="Fitzgerald M."/>
            <person name="Haas B."/>
            <person name="Abouelleil A."/>
            <person name="Alvarado L."/>
            <person name="Arachchi H.M."/>
            <person name="Berlin A."/>
            <person name="Brown A."/>
            <person name="Chapman S.B."/>
            <person name="Chen Z."/>
            <person name="Dunbar C."/>
            <person name="Freedman E."/>
            <person name="Gearin G."/>
            <person name="Goldberg J."/>
            <person name="Griggs A."/>
            <person name="Gujja S."/>
            <person name="Heiman D."/>
            <person name="Howarth C."/>
            <person name="Larson L."/>
            <person name="Lui A."/>
            <person name="MacDonald P.J.P."/>
            <person name="Montmayeur A."/>
            <person name="Murphy C."/>
            <person name="Neiman D."/>
            <person name="Pearson M."/>
            <person name="Priest M."/>
            <person name="Roberts A."/>
            <person name="Saif S."/>
            <person name="Shea T."/>
            <person name="Shenoy N."/>
            <person name="Sisk P."/>
            <person name="Stolte C."/>
            <person name="Sykes S."/>
            <person name="Wortman J."/>
            <person name="Nusbaum C."/>
            <person name="Birren B."/>
        </authorList>
    </citation>
    <scope>NUCLEOTIDE SEQUENCE [LARGE SCALE GENOMIC DNA]</scope>
    <source>
        <strain evidence="14 15">ATCC 29453</strain>
    </source>
</reference>
<proteinExistence type="inferred from homology"/>
<reference evidence="14 15" key="1">
    <citation type="submission" date="2010-03" db="EMBL/GenBank/DDBJ databases">
        <authorList>
            <consortium name="The Broad Institute Genome Sequencing Platform"/>
            <person name="Ward D."/>
            <person name="Earl A."/>
            <person name="Feldgarden M."/>
            <person name="Gevers D."/>
            <person name="Young S."/>
            <person name="Zeng Q."/>
            <person name="Koehrsen M."/>
            <person name="Alvarado L."/>
            <person name="Berlin A.M."/>
            <person name="Borenstein D."/>
            <person name="Chapman S.B."/>
            <person name="Chen Z."/>
            <person name="Engels R."/>
            <person name="Freedman E."/>
            <person name="Gellesch M."/>
            <person name="Goldberg J."/>
            <person name="Griggs A."/>
            <person name="Gujja S."/>
            <person name="Heilman E.R."/>
            <person name="Heiman D.I."/>
            <person name="Hepburn T.A."/>
            <person name="Howarth C."/>
            <person name="Jen D."/>
            <person name="Larson L."/>
            <person name="Mehta T."/>
            <person name="Park D."/>
            <person name="Pearson M."/>
            <person name="Richards J."/>
            <person name="Roberts A."/>
            <person name="Saif S."/>
            <person name="Shea T.D."/>
            <person name="Shenoy N."/>
            <person name="Sisk P."/>
            <person name="Stolte C."/>
            <person name="Sykes S.N."/>
            <person name="Walk T."/>
            <person name="White J."/>
            <person name="Yandava C."/>
            <person name="Izard J."/>
            <person name="Baranova O.V."/>
            <person name="Blanton J.M."/>
            <person name="Tanner A.C."/>
            <person name="Dewhirst F."/>
            <person name="Haas B."/>
            <person name="Nusbaum C."/>
            <person name="Birren B."/>
        </authorList>
    </citation>
    <scope>NUCLEOTIDE SEQUENCE [LARGE SCALE GENOMIC DNA]</scope>
    <source>
        <strain evidence="14 15">ATCC 29453</strain>
    </source>
</reference>
<comment type="caution">
    <text evidence="14">The sequence shown here is derived from an EMBL/GenBank/DDBJ whole genome shotgun (WGS) entry which is preliminary data.</text>
</comment>
<evidence type="ECO:0000256" key="9">
    <source>
        <dbReference type="ARBA" id="ARBA00022909"/>
    </source>
</evidence>
<evidence type="ECO:0000256" key="8">
    <source>
        <dbReference type="ARBA" id="ARBA00022840"/>
    </source>
</evidence>
<dbReference type="PANTHER" id="PTHR43071">
    <property type="entry name" value="2-AMINO-4-HYDROXY-6-HYDROXYMETHYLDIHYDROPTERIDINE PYROPHOSPHOKINASE"/>
    <property type="match status" value="1"/>
</dbReference>
<dbReference type="NCBIfam" id="TIGR01498">
    <property type="entry name" value="folK"/>
    <property type="match status" value="1"/>
</dbReference>
<dbReference type="Pfam" id="PF01288">
    <property type="entry name" value="HPPK"/>
    <property type="match status" value="1"/>
</dbReference>
<comment type="pathway">
    <text evidence="1">Cofactor biosynthesis; tetrahydrofolate biosynthesis; 2-amino-4-hydroxy-6-hydroxymethyl-7,8-dihydropteridine diphosphate from 7,8-dihydroneopterin triphosphate: step 4/4.</text>
</comment>
<keyword evidence="15" id="KW-1185">Reference proteome</keyword>
<keyword evidence="6" id="KW-0547">Nucleotide-binding</keyword>
<keyword evidence="5" id="KW-0808">Transferase</keyword>
<dbReference type="STRING" id="641147.HMPREF9021_00341"/>
<name>V9HE28_9NEIS</name>
<evidence type="ECO:0000256" key="12">
    <source>
        <dbReference type="ARBA" id="ARBA00033413"/>
    </source>
</evidence>
<dbReference type="PANTHER" id="PTHR43071:SF1">
    <property type="entry name" value="2-AMINO-4-HYDROXY-6-HYDROXYMETHYLDIHYDROPTERIDINE PYROPHOSPHOKINASE"/>
    <property type="match status" value="1"/>
</dbReference>
<evidence type="ECO:0000256" key="2">
    <source>
        <dbReference type="ARBA" id="ARBA00005810"/>
    </source>
</evidence>
<dbReference type="GO" id="GO:0003848">
    <property type="term" value="F:2-amino-4-hydroxy-6-hydroxymethyldihydropteridine diphosphokinase activity"/>
    <property type="evidence" value="ECO:0007669"/>
    <property type="project" value="UniProtKB-EC"/>
</dbReference>
<evidence type="ECO:0000256" key="4">
    <source>
        <dbReference type="ARBA" id="ARBA00016218"/>
    </source>
</evidence>
<evidence type="ECO:0000256" key="1">
    <source>
        <dbReference type="ARBA" id="ARBA00005051"/>
    </source>
</evidence>
<evidence type="ECO:0000256" key="5">
    <source>
        <dbReference type="ARBA" id="ARBA00022679"/>
    </source>
</evidence>
<dbReference type="OrthoDB" id="9808041at2"/>
<dbReference type="RefSeq" id="WP_002641251.1">
    <property type="nucleotide sequence ID" value="NZ_CP019448.1"/>
</dbReference>
<dbReference type="GO" id="GO:0005524">
    <property type="term" value="F:ATP binding"/>
    <property type="evidence" value="ECO:0007669"/>
    <property type="project" value="UniProtKB-KW"/>
</dbReference>
<organism evidence="14 15">
    <name type="scientific">Simonsiella muelleri ATCC 29453</name>
    <dbReference type="NCBI Taxonomy" id="641147"/>
    <lineage>
        <taxon>Bacteria</taxon>
        <taxon>Pseudomonadati</taxon>
        <taxon>Pseudomonadota</taxon>
        <taxon>Betaproteobacteria</taxon>
        <taxon>Neisseriales</taxon>
        <taxon>Neisseriaceae</taxon>
        <taxon>Simonsiella</taxon>
    </lineage>
</organism>
<dbReference type="InterPro" id="IPR035907">
    <property type="entry name" value="Hppk_sf"/>
</dbReference>
<dbReference type="CDD" id="cd00483">
    <property type="entry name" value="HPPK"/>
    <property type="match status" value="1"/>
</dbReference>
<protein>
    <recommendedName>
        <fullName evidence="4">2-amino-4-hydroxy-6-hydroxymethyldihydropteridine pyrophosphokinase</fullName>
        <ecNumber evidence="3">2.7.6.3</ecNumber>
    </recommendedName>
    <alternativeName>
        <fullName evidence="11">6-hydroxymethyl-7,8-dihydropterin pyrophosphokinase</fullName>
    </alternativeName>
    <alternativeName>
        <fullName evidence="12">7,8-dihydro-6-hydroxymethylpterin-pyrophosphokinase</fullName>
    </alternativeName>
</protein>
<evidence type="ECO:0000256" key="6">
    <source>
        <dbReference type="ARBA" id="ARBA00022741"/>
    </source>
</evidence>
<keyword evidence="9" id="KW-0289">Folate biosynthesis</keyword>
<dbReference type="HOGENOM" id="CLU_097916_1_2_4"/>
<evidence type="ECO:0000313" key="15">
    <source>
        <dbReference type="Proteomes" id="UP000017813"/>
    </source>
</evidence>